<accession>A0A0E9VBV8</accession>
<reference evidence="1" key="2">
    <citation type="journal article" date="2015" name="Fish Shellfish Immunol.">
        <title>Early steps in the European eel (Anguilla anguilla)-Vibrio vulnificus interaction in the gills: Role of the RtxA13 toxin.</title>
        <authorList>
            <person name="Callol A."/>
            <person name="Pajuelo D."/>
            <person name="Ebbesson L."/>
            <person name="Teles M."/>
            <person name="MacKenzie S."/>
            <person name="Amaro C."/>
        </authorList>
    </citation>
    <scope>NUCLEOTIDE SEQUENCE</scope>
</reference>
<evidence type="ECO:0000313" key="1">
    <source>
        <dbReference type="EMBL" id="JAH75589.1"/>
    </source>
</evidence>
<name>A0A0E9VBV8_ANGAN</name>
<proteinExistence type="predicted"/>
<reference evidence="1" key="1">
    <citation type="submission" date="2014-11" db="EMBL/GenBank/DDBJ databases">
        <authorList>
            <person name="Amaro Gonzalez C."/>
        </authorList>
    </citation>
    <scope>NUCLEOTIDE SEQUENCE</scope>
</reference>
<protein>
    <submittedName>
        <fullName evidence="1">Uncharacterized protein</fullName>
    </submittedName>
</protein>
<organism evidence="1">
    <name type="scientific">Anguilla anguilla</name>
    <name type="common">European freshwater eel</name>
    <name type="synonym">Muraena anguilla</name>
    <dbReference type="NCBI Taxonomy" id="7936"/>
    <lineage>
        <taxon>Eukaryota</taxon>
        <taxon>Metazoa</taxon>
        <taxon>Chordata</taxon>
        <taxon>Craniata</taxon>
        <taxon>Vertebrata</taxon>
        <taxon>Euteleostomi</taxon>
        <taxon>Actinopterygii</taxon>
        <taxon>Neopterygii</taxon>
        <taxon>Teleostei</taxon>
        <taxon>Anguilliformes</taxon>
        <taxon>Anguillidae</taxon>
        <taxon>Anguilla</taxon>
    </lineage>
</organism>
<dbReference type="AlphaFoldDB" id="A0A0E9VBV8"/>
<sequence>MKTAKGLFICVVSRSVTNTDKPHAEGEGFLKGLVRKRHCRWY</sequence>
<dbReference type="EMBL" id="GBXM01032988">
    <property type="protein sequence ID" value="JAH75589.1"/>
    <property type="molecule type" value="Transcribed_RNA"/>
</dbReference>